<name>A0A8H4QKU2_9AGAR</name>
<organism evidence="2 3">
    <name type="scientific">Agrocybe pediades</name>
    <dbReference type="NCBI Taxonomy" id="84607"/>
    <lineage>
        <taxon>Eukaryota</taxon>
        <taxon>Fungi</taxon>
        <taxon>Dikarya</taxon>
        <taxon>Basidiomycota</taxon>
        <taxon>Agaricomycotina</taxon>
        <taxon>Agaricomycetes</taxon>
        <taxon>Agaricomycetidae</taxon>
        <taxon>Agaricales</taxon>
        <taxon>Agaricineae</taxon>
        <taxon>Strophariaceae</taxon>
        <taxon>Agrocybe</taxon>
    </lineage>
</organism>
<evidence type="ECO:0000256" key="1">
    <source>
        <dbReference type="SAM" id="MobiDB-lite"/>
    </source>
</evidence>
<feature type="compositionally biased region" description="Acidic residues" evidence="1">
    <location>
        <begin position="473"/>
        <end position="485"/>
    </location>
</feature>
<sequence>MRHLPPPFCRNDTHIPQTDTADIKMNMNDQAGPSTAPAYQDTGLKRKRTFQDGHAEHQRRGNHPFTVKSMKGDCAPFNNCAQWIHDPFNMKMYMLGGTRPTDEANIPTSDFFRYDTETMKWEDLTHSVTYYNPFDPYSCAALKREKVPLPAVGDPGCTLWRLQNTSFIFVFGGYDCNEDQVSSNTIIINLERLEWWRQPIKGKGSPKARLCPAVVAIESRVYIFGGYGAYEGDPDACYSYSIAEWRPSEGPEVCSKWRWEVQDVPYHGQMPCQAVVGQAISVFGGKKIFLTPGRLNASDERSLDFTTHNLFLFRPADRVFQRVELMGDFPKSIGYYYAFDFRKNQQSTTTASRNLPHNLSSPPRKRGRPRKHPLPTPLAPAQSSGGSPAPSNLVTSSVLVCAWVPDTTSPLYGTDDPDYTPELYHLNLDPSCEEIRHVNIAGRIGSREDYSFEGFAFVGDRMHLLGTKREQSDADEEDDEDEDGPDPTWDVYLDISFAEVGVTPR</sequence>
<comment type="caution">
    <text evidence="2">The sequence shown here is derived from an EMBL/GenBank/DDBJ whole genome shotgun (WGS) entry which is preliminary data.</text>
</comment>
<feature type="compositionally biased region" description="Basic residues" evidence="1">
    <location>
        <begin position="363"/>
        <end position="373"/>
    </location>
</feature>
<dbReference type="SUPFAM" id="SSF117281">
    <property type="entry name" value="Kelch motif"/>
    <property type="match status" value="1"/>
</dbReference>
<feature type="compositionally biased region" description="Low complexity" evidence="1">
    <location>
        <begin position="379"/>
        <end position="391"/>
    </location>
</feature>
<dbReference type="AlphaFoldDB" id="A0A8H4QKU2"/>
<keyword evidence="3" id="KW-1185">Reference proteome</keyword>
<feature type="compositionally biased region" description="Polar residues" evidence="1">
    <location>
        <begin position="347"/>
        <end position="358"/>
    </location>
</feature>
<evidence type="ECO:0000313" key="2">
    <source>
        <dbReference type="EMBL" id="KAF4612965.1"/>
    </source>
</evidence>
<evidence type="ECO:0000313" key="3">
    <source>
        <dbReference type="Proteomes" id="UP000521872"/>
    </source>
</evidence>
<dbReference type="PANTHER" id="PTHR23244">
    <property type="entry name" value="KELCH REPEAT DOMAIN"/>
    <property type="match status" value="1"/>
</dbReference>
<dbReference type="PANTHER" id="PTHR23244:SF471">
    <property type="entry name" value="GUANINE NUCLEOTIDE-BINDING PROTEIN SUBUNIT BETA 1-RELATED"/>
    <property type="match status" value="1"/>
</dbReference>
<dbReference type="Gene3D" id="2.120.10.80">
    <property type="entry name" value="Kelch-type beta propeller"/>
    <property type="match status" value="1"/>
</dbReference>
<evidence type="ECO:0008006" key="4">
    <source>
        <dbReference type="Google" id="ProtNLM"/>
    </source>
</evidence>
<dbReference type="InterPro" id="IPR015915">
    <property type="entry name" value="Kelch-typ_b-propeller"/>
</dbReference>
<reference evidence="2 3" key="1">
    <citation type="submission" date="2019-12" db="EMBL/GenBank/DDBJ databases">
        <authorList>
            <person name="Floudas D."/>
            <person name="Bentzer J."/>
            <person name="Ahren D."/>
            <person name="Johansson T."/>
            <person name="Persson P."/>
            <person name="Tunlid A."/>
        </authorList>
    </citation>
    <scope>NUCLEOTIDE SEQUENCE [LARGE SCALE GENOMIC DNA]</scope>
    <source>
        <strain evidence="2 3">CBS 102.39</strain>
    </source>
</reference>
<dbReference type="Proteomes" id="UP000521872">
    <property type="component" value="Unassembled WGS sequence"/>
</dbReference>
<protein>
    <recommendedName>
        <fullName evidence="4">Kelch repeat-containing protein</fullName>
    </recommendedName>
</protein>
<feature type="region of interest" description="Disordered" evidence="1">
    <location>
        <begin position="467"/>
        <end position="490"/>
    </location>
</feature>
<feature type="region of interest" description="Disordered" evidence="1">
    <location>
        <begin position="347"/>
        <end position="391"/>
    </location>
</feature>
<accession>A0A8H4QKU2</accession>
<dbReference type="EMBL" id="JAACJL010000046">
    <property type="protein sequence ID" value="KAF4612965.1"/>
    <property type="molecule type" value="Genomic_DNA"/>
</dbReference>
<gene>
    <name evidence="2" type="ORF">D9613_010938</name>
</gene>
<proteinExistence type="predicted"/>